<dbReference type="Proteomes" id="UP000294546">
    <property type="component" value="Unassembled WGS sequence"/>
</dbReference>
<comment type="caution">
    <text evidence="2">The sequence shown here is derived from an EMBL/GenBank/DDBJ whole genome shotgun (WGS) entry which is preliminary data.</text>
</comment>
<gene>
    <name evidence="2" type="ORF">CLV83_4321</name>
</gene>
<name>A0A4R1G4L7_9GAMM</name>
<proteinExistence type="predicted"/>
<dbReference type="OrthoDB" id="9787654at2"/>
<evidence type="ECO:0000313" key="2">
    <source>
        <dbReference type="EMBL" id="TCK02624.1"/>
    </source>
</evidence>
<reference evidence="2 3" key="1">
    <citation type="submission" date="2019-03" db="EMBL/GenBank/DDBJ databases">
        <title>Genomic Encyclopedia of Archaeal and Bacterial Type Strains, Phase II (KMG-II): from individual species to whole genera.</title>
        <authorList>
            <person name="Goeker M."/>
        </authorList>
    </citation>
    <scope>NUCLEOTIDE SEQUENCE [LARGE SCALE GENOMIC DNA]</scope>
    <source>
        <strain evidence="2 3">DSM 27697</strain>
    </source>
</reference>
<dbReference type="GO" id="GO:0016787">
    <property type="term" value="F:hydrolase activity"/>
    <property type="evidence" value="ECO:0007669"/>
    <property type="project" value="UniProtKB-KW"/>
</dbReference>
<dbReference type="Pfam" id="PF04909">
    <property type="entry name" value="Amidohydro_2"/>
    <property type="match status" value="1"/>
</dbReference>
<keyword evidence="2" id="KW-0378">Hydrolase</keyword>
<dbReference type="InterPro" id="IPR052358">
    <property type="entry name" value="Aro_Compnd_Degr_Hydrolases"/>
</dbReference>
<feature type="domain" description="Amidohydrolase-related" evidence="1">
    <location>
        <begin position="12"/>
        <end position="273"/>
    </location>
</feature>
<dbReference type="PANTHER" id="PTHR35563">
    <property type="entry name" value="BARREL METAL-DEPENDENT HYDROLASE, PUTATIVE (AFU_ORTHOLOGUE AFUA_1G16240)-RELATED"/>
    <property type="match status" value="1"/>
</dbReference>
<keyword evidence="3" id="KW-1185">Reference proteome</keyword>
<dbReference type="InterPro" id="IPR006680">
    <property type="entry name" value="Amidohydro-rel"/>
</dbReference>
<dbReference type="InterPro" id="IPR032466">
    <property type="entry name" value="Metal_Hydrolase"/>
</dbReference>
<dbReference type="RefSeq" id="WP_132297673.1">
    <property type="nucleotide sequence ID" value="NZ_SMFU01000014.1"/>
</dbReference>
<dbReference type="PANTHER" id="PTHR35563:SF2">
    <property type="entry name" value="BARREL METAL-DEPENDENT HYDROLASE, PUTATIVE (AFU_ORTHOLOGUE AFUA_1G16240)-RELATED"/>
    <property type="match status" value="1"/>
</dbReference>
<organism evidence="2 3">
    <name type="scientific">Marinobacterium mangrovicola</name>
    <dbReference type="NCBI Taxonomy" id="1476959"/>
    <lineage>
        <taxon>Bacteria</taxon>
        <taxon>Pseudomonadati</taxon>
        <taxon>Pseudomonadota</taxon>
        <taxon>Gammaproteobacteria</taxon>
        <taxon>Oceanospirillales</taxon>
        <taxon>Oceanospirillaceae</taxon>
        <taxon>Marinobacterium</taxon>
    </lineage>
</organism>
<dbReference type="Gene3D" id="3.20.20.140">
    <property type="entry name" value="Metal-dependent hydrolases"/>
    <property type="match status" value="1"/>
</dbReference>
<dbReference type="AlphaFoldDB" id="A0A4R1G4L7"/>
<protein>
    <submittedName>
        <fullName evidence="2">Putative TIM-barrel fold metal-dependent hydrolase</fullName>
    </submittedName>
</protein>
<evidence type="ECO:0000259" key="1">
    <source>
        <dbReference type="Pfam" id="PF04909"/>
    </source>
</evidence>
<dbReference type="EMBL" id="SMFU01000014">
    <property type="protein sequence ID" value="TCK02624.1"/>
    <property type="molecule type" value="Genomic_DNA"/>
</dbReference>
<evidence type="ECO:0000313" key="3">
    <source>
        <dbReference type="Proteomes" id="UP000294546"/>
    </source>
</evidence>
<sequence length="277" mass="31155">MNDVTKPSIAGVDTHAHIFCRDLPLAANRRYAPEYDALVETYLSNIDSCGLSHGVLIQPSFLGTDNSFIEAALRQYPERLRAVAVVDPEISDAELDRLDTLGFVGIRLNLIGKELEDFSAPLWQHLFSRLAQLNWQVEIQRGFDDLYTFVPAILASGVNVVIDHFGRPGGVIDTGRADHAKSLELFASEQMWIKLSAAYRAEADLEQAGQMLEILRKTMGGIDRLVWGSDWPNTQFENSTSYKEQFAFFTSLVTDAQEQRRILVDNAINLFRFNQTV</sequence>
<dbReference type="SUPFAM" id="SSF51556">
    <property type="entry name" value="Metallo-dependent hydrolases"/>
    <property type="match status" value="1"/>
</dbReference>
<accession>A0A4R1G4L7</accession>